<name>A0A072P3N9_9EURO</name>
<dbReference type="GO" id="GO:0005524">
    <property type="term" value="F:ATP binding"/>
    <property type="evidence" value="ECO:0007669"/>
    <property type="project" value="InterPro"/>
</dbReference>
<accession>A0A072P3N9</accession>
<gene>
    <name evidence="2" type="ORF">A1O9_09458</name>
</gene>
<dbReference type="HOGENOM" id="CLU_1185022_0_0_1"/>
<sequence length="234" mass="26194">MTLPPSIPSTCLQPIIQPGSYFLPSTRLVCHESREYVAKGPIYSTRIYYDYQEIRNLVILPPHPNIIPPPCALVTVSDIDERVCGFLAPHYRNGNLDIYARRLRSKGTITVEKLYKWLGQLVDAVRFLAEKETWHGDIKPDNIVIDDDENAVLIDLARAFTTSATTSPEARKYISTHAPCRTSVGIPEDWPLQIVVLSEIYSIGRTMYLSAATVAVITVVANVAASADIKFWFT</sequence>
<evidence type="ECO:0000313" key="2">
    <source>
        <dbReference type="EMBL" id="KEF54292.1"/>
    </source>
</evidence>
<dbReference type="VEuPathDB" id="FungiDB:A1O9_09458"/>
<dbReference type="Gene3D" id="1.10.510.10">
    <property type="entry name" value="Transferase(Phosphotransferase) domain 1"/>
    <property type="match status" value="1"/>
</dbReference>
<dbReference type="STRING" id="1182545.A0A072P3N9"/>
<feature type="domain" description="Protein kinase" evidence="1">
    <location>
        <begin position="1"/>
        <end position="234"/>
    </location>
</feature>
<evidence type="ECO:0000259" key="1">
    <source>
        <dbReference type="PROSITE" id="PS50011"/>
    </source>
</evidence>
<reference evidence="2 3" key="1">
    <citation type="submission" date="2013-03" db="EMBL/GenBank/DDBJ databases">
        <title>The Genome Sequence of Exophiala aquamarina CBS 119918.</title>
        <authorList>
            <consortium name="The Broad Institute Genomics Platform"/>
            <person name="Cuomo C."/>
            <person name="de Hoog S."/>
            <person name="Gorbushina A."/>
            <person name="Walker B."/>
            <person name="Young S.K."/>
            <person name="Zeng Q."/>
            <person name="Gargeya S."/>
            <person name="Fitzgerald M."/>
            <person name="Haas B."/>
            <person name="Abouelleil A."/>
            <person name="Allen A.W."/>
            <person name="Alvarado L."/>
            <person name="Arachchi H.M."/>
            <person name="Berlin A.M."/>
            <person name="Chapman S.B."/>
            <person name="Gainer-Dewar J."/>
            <person name="Goldberg J."/>
            <person name="Griggs A."/>
            <person name="Gujja S."/>
            <person name="Hansen M."/>
            <person name="Howarth C."/>
            <person name="Imamovic A."/>
            <person name="Ireland A."/>
            <person name="Larimer J."/>
            <person name="McCowan C."/>
            <person name="Murphy C."/>
            <person name="Pearson M."/>
            <person name="Poon T.W."/>
            <person name="Priest M."/>
            <person name="Roberts A."/>
            <person name="Saif S."/>
            <person name="Shea T."/>
            <person name="Sisk P."/>
            <person name="Sykes S."/>
            <person name="Wortman J."/>
            <person name="Nusbaum C."/>
            <person name="Birren B."/>
        </authorList>
    </citation>
    <scope>NUCLEOTIDE SEQUENCE [LARGE SCALE GENOMIC DNA]</scope>
    <source>
        <strain evidence="2 3">CBS 119918</strain>
    </source>
</reference>
<dbReference type="AlphaFoldDB" id="A0A072P3N9"/>
<comment type="caution">
    <text evidence="2">The sequence shown here is derived from an EMBL/GenBank/DDBJ whole genome shotgun (WGS) entry which is preliminary data.</text>
</comment>
<dbReference type="OrthoDB" id="4062651at2759"/>
<protein>
    <recommendedName>
        <fullName evidence="1">Protein kinase domain-containing protein</fullName>
    </recommendedName>
</protein>
<dbReference type="RefSeq" id="XP_013256882.1">
    <property type="nucleotide sequence ID" value="XM_013401428.1"/>
</dbReference>
<dbReference type="PROSITE" id="PS50011">
    <property type="entry name" value="PROTEIN_KINASE_DOM"/>
    <property type="match status" value="1"/>
</dbReference>
<dbReference type="Pfam" id="PF00069">
    <property type="entry name" value="Pkinase"/>
    <property type="match status" value="1"/>
</dbReference>
<evidence type="ECO:0000313" key="3">
    <source>
        <dbReference type="Proteomes" id="UP000027920"/>
    </source>
</evidence>
<organism evidence="2 3">
    <name type="scientific">Exophiala aquamarina CBS 119918</name>
    <dbReference type="NCBI Taxonomy" id="1182545"/>
    <lineage>
        <taxon>Eukaryota</taxon>
        <taxon>Fungi</taxon>
        <taxon>Dikarya</taxon>
        <taxon>Ascomycota</taxon>
        <taxon>Pezizomycotina</taxon>
        <taxon>Eurotiomycetes</taxon>
        <taxon>Chaetothyriomycetidae</taxon>
        <taxon>Chaetothyriales</taxon>
        <taxon>Herpotrichiellaceae</taxon>
        <taxon>Exophiala</taxon>
    </lineage>
</organism>
<dbReference type="InterPro" id="IPR000719">
    <property type="entry name" value="Prot_kinase_dom"/>
</dbReference>
<keyword evidence="3" id="KW-1185">Reference proteome</keyword>
<dbReference type="Proteomes" id="UP000027920">
    <property type="component" value="Unassembled WGS sequence"/>
</dbReference>
<dbReference type="GeneID" id="25284367"/>
<dbReference type="InterPro" id="IPR011009">
    <property type="entry name" value="Kinase-like_dom_sf"/>
</dbReference>
<proteinExistence type="predicted"/>
<dbReference type="GO" id="GO:0004672">
    <property type="term" value="F:protein kinase activity"/>
    <property type="evidence" value="ECO:0007669"/>
    <property type="project" value="InterPro"/>
</dbReference>
<dbReference type="SUPFAM" id="SSF56112">
    <property type="entry name" value="Protein kinase-like (PK-like)"/>
    <property type="match status" value="1"/>
</dbReference>
<dbReference type="EMBL" id="AMGV01000010">
    <property type="protein sequence ID" value="KEF54292.1"/>
    <property type="molecule type" value="Genomic_DNA"/>
</dbReference>